<evidence type="ECO:0000313" key="1">
    <source>
        <dbReference type="EMBL" id="GGL61162.1"/>
    </source>
</evidence>
<evidence type="ECO:0000313" key="2">
    <source>
        <dbReference type="Proteomes" id="UP000613840"/>
    </source>
</evidence>
<reference evidence="1" key="2">
    <citation type="submission" date="2020-09" db="EMBL/GenBank/DDBJ databases">
        <authorList>
            <person name="Sun Q."/>
            <person name="Zhou Y."/>
        </authorList>
    </citation>
    <scope>NUCLEOTIDE SEQUENCE</scope>
    <source>
        <strain evidence="1">CGMCC 4.7306</strain>
    </source>
</reference>
<sequence length="63" mass="7013">MVDMQFDLGRGSDPLVWECHLSVLRHLSLLIGKDSGAKIHLVARQVSRLKGAWQDGSEGRDQV</sequence>
<dbReference type="EMBL" id="BMMZ01000004">
    <property type="protein sequence ID" value="GGL61162.1"/>
    <property type="molecule type" value="Genomic_DNA"/>
</dbReference>
<dbReference type="AlphaFoldDB" id="A0A917S6E8"/>
<comment type="caution">
    <text evidence="1">The sequence shown here is derived from an EMBL/GenBank/DDBJ whole genome shotgun (WGS) entry which is preliminary data.</text>
</comment>
<dbReference type="Proteomes" id="UP000613840">
    <property type="component" value="Unassembled WGS sequence"/>
</dbReference>
<accession>A0A917S6E8</accession>
<organism evidence="1 2">
    <name type="scientific">Microlunatus endophyticus</name>
    <dbReference type="NCBI Taxonomy" id="1716077"/>
    <lineage>
        <taxon>Bacteria</taxon>
        <taxon>Bacillati</taxon>
        <taxon>Actinomycetota</taxon>
        <taxon>Actinomycetes</taxon>
        <taxon>Propionibacteriales</taxon>
        <taxon>Propionibacteriaceae</taxon>
        <taxon>Microlunatus</taxon>
    </lineage>
</organism>
<name>A0A917S6E8_9ACTN</name>
<reference evidence="1" key="1">
    <citation type="journal article" date="2014" name="Int. J. Syst. Evol. Microbiol.">
        <title>Complete genome sequence of Corynebacterium casei LMG S-19264T (=DSM 44701T), isolated from a smear-ripened cheese.</title>
        <authorList>
            <consortium name="US DOE Joint Genome Institute (JGI-PGF)"/>
            <person name="Walter F."/>
            <person name="Albersmeier A."/>
            <person name="Kalinowski J."/>
            <person name="Ruckert C."/>
        </authorList>
    </citation>
    <scope>NUCLEOTIDE SEQUENCE</scope>
    <source>
        <strain evidence="1">CGMCC 4.7306</strain>
    </source>
</reference>
<gene>
    <name evidence="1" type="ORF">GCM10011575_19680</name>
</gene>
<proteinExistence type="predicted"/>
<keyword evidence="2" id="KW-1185">Reference proteome</keyword>
<protein>
    <submittedName>
        <fullName evidence="1">Uncharacterized protein</fullName>
    </submittedName>
</protein>